<feature type="compositionally biased region" description="Low complexity" evidence="1">
    <location>
        <begin position="175"/>
        <end position="192"/>
    </location>
</feature>
<reference evidence="2 3" key="1">
    <citation type="submission" date="2019-11" db="EMBL/GenBank/DDBJ databases">
        <title>Whole genome sequence of Oryza granulata.</title>
        <authorList>
            <person name="Li W."/>
        </authorList>
    </citation>
    <scope>NUCLEOTIDE SEQUENCE [LARGE SCALE GENOMIC DNA]</scope>
    <source>
        <strain evidence="3">cv. Menghai</strain>
        <tissue evidence="2">Leaf</tissue>
    </source>
</reference>
<organism evidence="2 3">
    <name type="scientific">Oryza meyeriana var. granulata</name>
    <dbReference type="NCBI Taxonomy" id="110450"/>
    <lineage>
        <taxon>Eukaryota</taxon>
        <taxon>Viridiplantae</taxon>
        <taxon>Streptophyta</taxon>
        <taxon>Embryophyta</taxon>
        <taxon>Tracheophyta</taxon>
        <taxon>Spermatophyta</taxon>
        <taxon>Magnoliopsida</taxon>
        <taxon>Liliopsida</taxon>
        <taxon>Poales</taxon>
        <taxon>Poaceae</taxon>
        <taxon>BOP clade</taxon>
        <taxon>Oryzoideae</taxon>
        <taxon>Oryzeae</taxon>
        <taxon>Oryzinae</taxon>
        <taxon>Oryza</taxon>
        <taxon>Oryza meyeriana</taxon>
    </lineage>
</organism>
<feature type="compositionally biased region" description="Low complexity" evidence="1">
    <location>
        <begin position="65"/>
        <end position="77"/>
    </location>
</feature>
<feature type="region of interest" description="Disordered" evidence="1">
    <location>
        <begin position="1"/>
        <end position="241"/>
    </location>
</feature>
<comment type="caution">
    <text evidence="2">The sequence shown here is derived from an EMBL/GenBank/DDBJ whole genome shotgun (WGS) entry which is preliminary data.</text>
</comment>
<sequence length="241" mass="25170">MQCGGVLAGATRGGFGATATHQQAEEEGGGSGGQVDAGDDEAERGTARRLAEKMEATGQMLTGNARQMGMTTTMATAGRGGRKRIRGCSPAARQRQPAGRRLRQRRTPARRREQGRRPGRRRTAAGQRRLSDGGAGATAGATVAHGKRGNGAVQKRERRRGAGGESGDGAREQQRGGATRAAAARARTARGGWPYRGEDSGAARATARADSAAAGAERRRRRWLGERAGPAAAWAEKTKGF</sequence>
<keyword evidence="3" id="KW-1185">Reference proteome</keyword>
<protein>
    <submittedName>
        <fullName evidence="2">Uncharacterized protein</fullName>
    </submittedName>
</protein>
<evidence type="ECO:0000313" key="2">
    <source>
        <dbReference type="EMBL" id="KAF0916663.1"/>
    </source>
</evidence>
<feature type="compositionally biased region" description="Basic residues" evidence="1">
    <location>
        <begin position="98"/>
        <end position="109"/>
    </location>
</feature>
<accession>A0A6G1DYB2</accession>
<evidence type="ECO:0000313" key="3">
    <source>
        <dbReference type="Proteomes" id="UP000479710"/>
    </source>
</evidence>
<dbReference type="EMBL" id="SPHZ02000005">
    <property type="protein sequence ID" value="KAF0916663.1"/>
    <property type="molecule type" value="Genomic_DNA"/>
</dbReference>
<evidence type="ECO:0000256" key="1">
    <source>
        <dbReference type="SAM" id="MobiDB-lite"/>
    </source>
</evidence>
<feature type="compositionally biased region" description="Low complexity" evidence="1">
    <location>
        <begin position="202"/>
        <end position="215"/>
    </location>
</feature>
<name>A0A6G1DYB2_9ORYZ</name>
<feature type="compositionally biased region" description="Basic and acidic residues" evidence="1">
    <location>
        <begin position="43"/>
        <end position="55"/>
    </location>
</feature>
<proteinExistence type="predicted"/>
<gene>
    <name evidence="2" type="ORF">E2562_010514</name>
</gene>
<dbReference type="AlphaFoldDB" id="A0A6G1DYB2"/>
<dbReference type="Proteomes" id="UP000479710">
    <property type="component" value="Unassembled WGS sequence"/>
</dbReference>